<dbReference type="InterPro" id="IPR024079">
    <property type="entry name" value="MetalloPept_cat_dom_sf"/>
</dbReference>
<evidence type="ECO:0000259" key="1">
    <source>
        <dbReference type="SMART" id="SM01351"/>
    </source>
</evidence>
<name>A0A1Y1BRP7_9BURK</name>
<reference evidence="2 3" key="1">
    <citation type="journal article" date="2017" name="Genome Announc.">
        <title>Complete Genome Sequence of Burkholderia stabilis FERMP-21014.</title>
        <authorList>
            <person name="Konishi K."/>
            <person name="Kumagai T."/>
            <person name="Sakasegawa S."/>
            <person name="Tamura T."/>
        </authorList>
    </citation>
    <scope>NUCLEOTIDE SEQUENCE [LARGE SCALE GENOMIC DNA]</scope>
    <source>
        <strain evidence="2 3">FERMP-21014</strain>
    </source>
</reference>
<dbReference type="SUPFAM" id="SSF55486">
    <property type="entry name" value="Metalloproteases ('zincins'), catalytic domain"/>
    <property type="match status" value="1"/>
</dbReference>
<dbReference type="EMBL" id="AP018112">
    <property type="protein sequence ID" value="BAX60969.1"/>
    <property type="molecule type" value="Genomic_DNA"/>
</dbReference>
<organism evidence="2 3">
    <name type="scientific">Burkholderia stabilis</name>
    <dbReference type="NCBI Taxonomy" id="95485"/>
    <lineage>
        <taxon>Bacteria</taxon>
        <taxon>Pseudomonadati</taxon>
        <taxon>Pseudomonadota</taxon>
        <taxon>Betaproteobacteria</taxon>
        <taxon>Burkholderiales</taxon>
        <taxon>Burkholderiaceae</taxon>
        <taxon>Burkholderia</taxon>
        <taxon>Burkholderia cepacia complex</taxon>
    </lineage>
</organism>
<gene>
    <name evidence="2" type="ORF">BSFP_038350</name>
</gene>
<dbReference type="GO" id="GO:0004222">
    <property type="term" value="F:metalloendopeptidase activity"/>
    <property type="evidence" value="ECO:0007669"/>
    <property type="project" value="InterPro"/>
</dbReference>
<dbReference type="InterPro" id="IPR034108">
    <property type="entry name" value="Pept_M35-like_proteobacteria"/>
</dbReference>
<accession>A0A1Y1BRP7</accession>
<dbReference type="InterPro" id="IPR029463">
    <property type="entry name" value="Lys_MEP"/>
</dbReference>
<sequence length="284" mass="31788">MTNNTCCAMQIAGDRSRMSAIGFAYHPERYLPARQTQQAIRSALYPRMRNRSSSRLRGTEMPNPDDDYVLVHNTATTNTTPGSKVYVDINTTPICPNMSNEQFTETVMHARDAAVRLIKDRIAAVARWDANEQARATIYFGRADAQIRSTLSSGLPRLLAAMHDLVPEKIVRWDSRVSKNLTCSVVPDNGRNHAAVCKPDSHKRVIAIYSKFCSDSFGELYHASKIKVLTHECTHYTDTFNSDDVIYGDTEIGMRVFAMKNPDLAITNADSITGYIATFDKIVK</sequence>
<dbReference type="Pfam" id="PF14521">
    <property type="entry name" value="Aspzincin_M35"/>
    <property type="match status" value="1"/>
</dbReference>
<evidence type="ECO:0000313" key="3">
    <source>
        <dbReference type="Proteomes" id="UP000218432"/>
    </source>
</evidence>
<protein>
    <submittedName>
        <fullName evidence="2">Peptidase M35</fullName>
    </submittedName>
</protein>
<dbReference type="CDD" id="cd11007">
    <property type="entry name" value="M35_like_1"/>
    <property type="match status" value="1"/>
</dbReference>
<proteinExistence type="predicted"/>
<dbReference type="SMART" id="SM01351">
    <property type="entry name" value="Aspzincin_M35"/>
    <property type="match status" value="1"/>
</dbReference>
<dbReference type="Proteomes" id="UP000218432">
    <property type="component" value="Chromosome 2"/>
</dbReference>
<evidence type="ECO:0000313" key="2">
    <source>
        <dbReference type="EMBL" id="BAX60969.1"/>
    </source>
</evidence>
<dbReference type="AlphaFoldDB" id="A0A1Y1BRP7"/>
<dbReference type="Gene3D" id="3.40.390.10">
    <property type="entry name" value="Collagenase (Catalytic Domain)"/>
    <property type="match status" value="1"/>
</dbReference>
<feature type="domain" description="Lysine-specific metallo-endopeptidase" evidence="1">
    <location>
        <begin position="123"/>
        <end position="277"/>
    </location>
</feature>